<accession>A0A562RLG2</accession>
<comment type="caution">
    <text evidence="2">The sequence shown here is derived from an EMBL/GenBank/DDBJ whole genome shotgun (WGS) entry which is preliminary data.</text>
</comment>
<evidence type="ECO:0000313" key="3">
    <source>
        <dbReference type="Proteomes" id="UP000318431"/>
    </source>
</evidence>
<dbReference type="EMBL" id="VLLB01000001">
    <property type="protein sequence ID" value="TWI69859.1"/>
    <property type="molecule type" value="Genomic_DNA"/>
</dbReference>
<gene>
    <name evidence="2" type="ORF">IP91_00932</name>
</gene>
<dbReference type="InterPro" id="IPR001932">
    <property type="entry name" value="PPM-type_phosphatase-like_dom"/>
</dbReference>
<dbReference type="SUPFAM" id="SSF81606">
    <property type="entry name" value="PP2C-like"/>
    <property type="match status" value="1"/>
</dbReference>
<protein>
    <submittedName>
        <fullName evidence="2">Protein phosphatase</fullName>
    </submittedName>
</protein>
<dbReference type="CDD" id="cd00143">
    <property type="entry name" value="PP2Cc"/>
    <property type="match status" value="1"/>
</dbReference>
<dbReference type="Gene3D" id="3.60.40.10">
    <property type="entry name" value="PPM-type phosphatase domain"/>
    <property type="match status" value="1"/>
</dbReference>
<sequence>MRTTHQNNDSTPMTLPIPLAPMRLHRLPMMLAFGATDVGLVREGNEDNFLLDEALGLAMVADGMGGHAAGEVASAGVLMALRDYLAGHAPPFAAGGTGGSVFADPDATWSDPAAGTVRTLHAAVGHANASLYAQNRASGRADGGGMGTTLTGFWRPTGAHSLVAFHVGDSRLYRLRGGVLEQLTRDQTVYQQAVEAGILDHLPARNLLLQAVGPSAAVTPEVRSHPVLPGDVLMLCSDGLHGSVPHGEMEHLLAGATEGTLEIRAAQLIEKAKAYGGRDNITVVLALCGSD</sequence>
<reference evidence="2 3" key="1">
    <citation type="journal article" date="2015" name="Stand. Genomic Sci.">
        <title>Genomic Encyclopedia of Bacterial and Archaeal Type Strains, Phase III: the genomes of soil and plant-associated and newly described type strains.</title>
        <authorList>
            <person name="Whitman W.B."/>
            <person name="Woyke T."/>
            <person name="Klenk H.P."/>
            <person name="Zhou Y."/>
            <person name="Lilburn T.G."/>
            <person name="Beck B.J."/>
            <person name="De Vos P."/>
            <person name="Vandamme P."/>
            <person name="Eisen J.A."/>
            <person name="Garrity G."/>
            <person name="Hugenholtz P."/>
            <person name="Kyrpides N.C."/>
        </authorList>
    </citation>
    <scope>NUCLEOTIDE SEQUENCE [LARGE SCALE GENOMIC DNA]</scope>
    <source>
        <strain evidence="2 3">CGMCC 1.10822</strain>
    </source>
</reference>
<dbReference type="AlphaFoldDB" id="A0A562RLG2"/>
<dbReference type="SMART" id="SM00332">
    <property type="entry name" value="PP2Cc"/>
    <property type="match status" value="1"/>
</dbReference>
<dbReference type="Pfam" id="PF13672">
    <property type="entry name" value="PP2C_2"/>
    <property type="match status" value="1"/>
</dbReference>
<dbReference type="RefSeq" id="WP_199754484.1">
    <property type="nucleotide sequence ID" value="NZ_VLLB01000001.1"/>
</dbReference>
<dbReference type="SMART" id="SM00331">
    <property type="entry name" value="PP2C_SIG"/>
    <property type="match status" value="1"/>
</dbReference>
<keyword evidence="3" id="KW-1185">Reference proteome</keyword>
<evidence type="ECO:0000313" key="2">
    <source>
        <dbReference type="EMBL" id="TWI69859.1"/>
    </source>
</evidence>
<name>A0A562RLG2_9BURK</name>
<dbReference type="InterPro" id="IPR036457">
    <property type="entry name" value="PPM-type-like_dom_sf"/>
</dbReference>
<proteinExistence type="predicted"/>
<evidence type="ECO:0000259" key="1">
    <source>
        <dbReference type="PROSITE" id="PS51746"/>
    </source>
</evidence>
<organism evidence="2 3">
    <name type="scientific">Pseudoduganella lurida</name>
    <dbReference type="NCBI Taxonomy" id="1036180"/>
    <lineage>
        <taxon>Bacteria</taxon>
        <taxon>Pseudomonadati</taxon>
        <taxon>Pseudomonadota</taxon>
        <taxon>Betaproteobacteria</taxon>
        <taxon>Burkholderiales</taxon>
        <taxon>Oxalobacteraceae</taxon>
        <taxon>Telluria group</taxon>
        <taxon>Pseudoduganella</taxon>
    </lineage>
</organism>
<dbReference type="PROSITE" id="PS51746">
    <property type="entry name" value="PPM_2"/>
    <property type="match status" value="1"/>
</dbReference>
<feature type="domain" description="PPM-type phosphatase" evidence="1">
    <location>
        <begin position="32"/>
        <end position="288"/>
    </location>
</feature>
<dbReference type="Proteomes" id="UP000318431">
    <property type="component" value="Unassembled WGS sequence"/>
</dbReference>